<dbReference type="AlphaFoldDB" id="A0ABD3JHV8"/>
<evidence type="ECO:0000313" key="2">
    <source>
        <dbReference type="EMBL" id="KAL3725889.1"/>
    </source>
</evidence>
<dbReference type="Pfam" id="PF14009">
    <property type="entry name" value="PADRE"/>
    <property type="match status" value="1"/>
</dbReference>
<reference evidence="2 3" key="1">
    <citation type="submission" date="2024-11" db="EMBL/GenBank/DDBJ databases">
        <title>Chromosome-level genome assembly of Eucalyptus globulus Labill. provides insights into its genome evolution.</title>
        <authorList>
            <person name="Li X."/>
        </authorList>
    </citation>
    <scope>NUCLEOTIDE SEQUENCE [LARGE SCALE GENOMIC DNA]</scope>
    <source>
        <strain evidence="2">CL2024</strain>
        <tissue evidence="2">Fresh tender leaves</tissue>
    </source>
</reference>
<dbReference type="Proteomes" id="UP001634007">
    <property type="component" value="Unassembled WGS sequence"/>
</dbReference>
<evidence type="ECO:0000313" key="3">
    <source>
        <dbReference type="Proteomes" id="UP001634007"/>
    </source>
</evidence>
<dbReference type="PANTHER" id="PTHR33052">
    <property type="entry name" value="DUF4228 DOMAIN PROTEIN-RELATED"/>
    <property type="match status" value="1"/>
</dbReference>
<dbReference type="InterPro" id="IPR025322">
    <property type="entry name" value="PADRE_dom"/>
</dbReference>
<name>A0ABD3JHV8_EUCGL</name>
<feature type="compositionally biased region" description="Basic residues" evidence="1">
    <location>
        <begin position="148"/>
        <end position="163"/>
    </location>
</feature>
<feature type="region of interest" description="Disordered" evidence="1">
    <location>
        <begin position="123"/>
        <end position="172"/>
    </location>
</feature>
<sequence>MGICHSSEPASTAVDTAKLILQDGRLQEFAHPVRVSRVLQSCDPACFICDADDVGFDGVVSAVDGDEELRPGQLYFALPLSRLRRPLEAKEMAALAVKASLAMKGKGRGQKCGRARAAAAAFSGGKEGRRPAEVGGRGGGGDGGSGSAKRRGGGGCGRRRRKSVAILSAIPE</sequence>
<feature type="compositionally biased region" description="Gly residues" evidence="1">
    <location>
        <begin position="135"/>
        <end position="146"/>
    </location>
</feature>
<dbReference type="EMBL" id="JBJKBG010000008">
    <property type="protein sequence ID" value="KAL3725889.1"/>
    <property type="molecule type" value="Genomic_DNA"/>
</dbReference>
<keyword evidence="3" id="KW-1185">Reference proteome</keyword>
<accession>A0ABD3JHV8</accession>
<proteinExistence type="predicted"/>
<comment type="caution">
    <text evidence="2">The sequence shown here is derived from an EMBL/GenBank/DDBJ whole genome shotgun (WGS) entry which is preliminary data.</text>
</comment>
<evidence type="ECO:0000256" key="1">
    <source>
        <dbReference type="SAM" id="MobiDB-lite"/>
    </source>
</evidence>
<organism evidence="2 3">
    <name type="scientific">Eucalyptus globulus</name>
    <name type="common">Tasmanian blue gum</name>
    <dbReference type="NCBI Taxonomy" id="34317"/>
    <lineage>
        <taxon>Eukaryota</taxon>
        <taxon>Viridiplantae</taxon>
        <taxon>Streptophyta</taxon>
        <taxon>Embryophyta</taxon>
        <taxon>Tracheophyta</taxon>
        <taxon>Spermatophyta</taxon>
        <taxon>Magnoliopsida</taxon>
        <taxon>eudicotyledons</taxon>
        <taxon>Gunneridae</taxon>
        <taxon>Pentapetalae</taxon>
        <taxon>rosids</taxon>
        <taxon>malvids</taxon>
        <taxon>Myrtales</taxon>
        <taxon>Myrtaceae</taxon>
        <taxon>Myrtoideae</taxon>
        <taxon>Eucalypteae</taxon>
        <taxon>Eucalyptus</taxon>
    </lineage>
</organism>
<gene>
    <name evidence="2" type="ORF">ACJRO7_030859</name>
</gene>
<protein>
    <submittedName>
        <fullName evidence="2">Uncharacterized protein</fullName>
    </submittedName>
</protein>